<evidence type="ECO:0000256" key="3">
    <source>
        <dbReference type="ARBA" id="ARBA00022643"/>
    </source>
</evidence>
<dbReference type="Gene3D" id="2.30.110.10">
    <property type="entry name" value="Electron Transport, Fmn-binding Protein, Chain A"/>
    <property type="match status" value="1"/>
</dbReference>
<keyword evidence="2" id="KW-0285">Flavoprotein</keyword>
<dbReference type="InterPro" id="IPR012349">
    <property type="entry name" value="Split_barrel_FMN-bd"/>
</dbReference>
<dbReference type="Pfam" id="PF01613">
    <property type="entry name" value="Flavin_Reduct"/>
    <property type="match status" value="1"/>
</dbReference>
<reference evidence="6" key="1">
    <citation type="submission" date="2020-04" db="EMBL/GenBank/DDBJ databases">
        <authorList>
            <person name="Zhang T."/>
        </authorList>
    </citation>
    <scope>NUCLEOTIDE SEQUENCE</scope>
    <source>
        <strain evidence="6">HKST-UBA02</strain>
    </source>
</reference>
<evidence type="ECO:0000256" key="2">
    <source>
        <dbReference type="ARBA" id="ARBA00022630"/>
    </source>
</evidence>
<gene>
    <name evidence="6" type="ORF">KDA27_22380</name>
</gene>
<dbReference type="EMBL" id="JAGQHS010000185">
    <property type="protein sequence ID" value="MCA9758560.1"/>
    <property type="molecule type" value="Genomic_DNA"/>
</dbReference>
<dbReference type="PANTHER" id="PTHR33798">
    <property type="entry name" value="FLAVOPROTEIN OXYGENASE"/>
    <property type="match status" value="1"/>
</dbReference>
<evidence type="ECO:0000256" key="4">
    <source>
        <dbReference type="ARBA" id="ARBA00038054"/>
    </source>
</evidence>
<dbReference type="AlphaFoldDB" id="A0A956NFS7"/>
<dbReference type="SMART" id="SM00903">
    <property type="entry name" value="Flavin_Reduct"/>
    <property type="match status" value="1"/>
</dbReference>
<evidence type="ECO:0000313" key="6">
    <source>
        <dbReference type="EMBL" id="MCA9758560.1"/>
    </source>
</evidence>
<name>A0A956NFS7_UNCEI</name>
<comment type="cofactor">
    <cofactor evidence="1">
        <name>FMN</name>
        <dbReference type="ChEBI" id="CHEBI:58210"/>
    </cofactor>
</comment>
<evidence type="ECO:0000313" key="7">
    <source>
        <dbReference type="Proteomes" id="UP000739538"/>
    </source>
</evidence>
<dbReference type="GO" id="GO:0010181">
    <property type="term" value="F:FMN binding"/>
    <property type="evidence" value="ECO:0007669"/>
    <property type="project" value="InterPro"/>
</dbReference>
<dbReference type="Proteomes" id="UP000739538">
    <property type="component" value="Unassembled WGS sequence"/>
</dbReference>
<evidence type="ECO:0000256" key="1">
    <source>
        <dbReference type="ARBA" id="ARBA00001917"/>
    </source>
</evidence>
<evidence type="ECO:0000259" key="5">
    <source>
        <dbReference type="SMART" id="SM00903"/>
    </source>
</evidence>
<dbReference type="PANTHER" id="PTHR33798:SF5">
    <property type="entry name" value="FLAVIN REDUCTASE LIKE DOMAIN-CONTAINING PROTEIN"/>
    <property type="match status" value="1"/>
</dbReference>
<dbReference type="InterPro" id="IPR002563">
    <property type="entry name" value="Flavin_Rdtase-like_dom"/>
</dbReference>
<comment type="similarity">
    <text evidence="4">Belongs to the flavoredoxin family.</text>
</comment>
<proteinExistence type="inferred from homology"/>
<dbReference type="SUPFAM" id="SSF50475">
    <property type="entry name" value="FMN-binding split barrel"/>
    <property type="match status" value="1"/>
</dbReference>
<comment type="caution">
    <text evidence="6">The sequence shown here is derived from an EMBL/GenBank/DDBJ whole genome shotgun (WGS) entry which is preliminary data.</text>
</comment>
<keyword evidence="3" id="KW-0288">FMN</keyword>
<feature type="domain" description="Flavin reductase like" evidence="5">
    <location>
        <begin position="19"/>
        <end position="183"/>
    </location>
</feature>
<organism evidence="6 7">
    <name type="scientific">Eiseniibacteriota bacterium</name>
    <dbReference type="NCBI Taxonomy" id="2212470"/>
    <lineage>
        <taxon>Bacteria</taxon>
        <taxon>Candidatus Eiseniibacteriota</taxon>
    </lineage>
</organism>
<protein>
    <submittedName>
        <fullName evidence="6">Flavin reductase family protein</fullName>
    </submittedName>
</protein>
<reference evidence="6" key="2">
    <citation type="journal article" date="2021" name="Microbiome">
        <title>Successional dynamics and alternative stable states in a saline activated sludge microbial community over 9 years.</title>
        <authorList>
            <person name="Wang Y."/>
            <person name="Ye J."/>
            <person name="Ju F."/>
            <person name="Liu L."/>
            <person name="Boyd J.A."/>
            <person name="Deng Y."/>
            <person name="Parks D.H."/>
            <person name="Jiang X."/>
            <person name="Yin X."/>
            <person name="Woodcroft B.J."/>
            <person name="Tyson G.W."/>
            <person name="Hugenholtz P."/>
            <person name="Polz M.F."/>
            <person name="Zhang T."/>
        </authorList>
    </citation>
    <scope>NUCLEOTIDE SEQUENCE</scope>
    <source>
        <strain evidence="6">HKST-UBA02</strain>
    </source>
</reference>
<accession>A0A956NFS7</accession>
<sequence>MIKDPKDLNPRQLHGLLNRIVLPRPIAFVSSISASGIANLAPFSYFTLGGLNPPAAVFCPVNDREGKQKDTLRNIAETKEYVIHIVTEEIASAMNETAATVPPEVDEFELGGFTAVKSDLVVAPRALESPAAMEMRLLQIVSPGTGPMSGNFVIGEILRIHLNESILDDDGHPSLEKLRVVGKLGGDGYTRVPESSVFDMPRPK</sequence>
<dbReference type="GO" id="GO:0016646">
    <property type="term" value="F:oxidoreductase activity, acting on the CH-NH group of donors, NAD or NADP as acceptor"/>
    <property type="evidence" value="ECO:0007669"/>
    <property type="project" value="UniProtKB-ARBA"/>
</dbReference>